<gene>
    <name evidence="4" type="primary">LEA1</name>
</gene>
<protein>
    <submittedName>
        <fullName evidence="4">Late embryogenesis abundant protein</fullName>
    </submittedName>
</protein>
<name>A0A0S1TP03_9POAL</name>
<feature type="transmembrane region" description="Helical" evidence="3">
    <location>
        <begin position="26"/>
        <end position="48"/>
    </location>
</feature>
<feature type="compositionally biased region" description="Basic and acidic residues" evidence="2">
    <location>
        <begin position="114"/>
        <end position="158"/>
    </location>
</feature>
<keyword evidence="3" id="KW-1133">Transmembrane helix</keyword>
<dbReference type="EMBL" id="KT030731">
    <property type="protein sequence ID" value="ALM25914.1"/>
    <property type="molecule type" value="mRNA"/>
</dbReference>
<evidence type="ECO:0000256" key="3">
    <source>
        <dbReference type="SAM" id="Phobius"/>
    </source>
</evidence>
<feature type="region of interest" description="Disordered" evidence="2">
    <location>
        <begin position="243"/>
        <end position="271"/>
    </location>
</feature>
<dbReference type="AlphaFoldDB" id="A0A0S1TP03"/>
<evidence type="ECO:0000256" key="1">
    <source>
        <dbReference type="ARBA" id="ARBA00010753"/>
    </source>
</evidence>
<keyword evidence="3" id="KW-0472">Membrane</keyword>
<dbReference type="PANTHER" id="PTHR47372:SF11">
    <property type="entry name" value="RE19971P"/>
    <property type="match status" value="1"/>
</dbReference>
<accession>A0A0S1TP03</accession>
<proteinExistence type="evidence at transcript level"/>
<feature type="compositionally biased region" description="Low complexity" evidence="2">
    <location>
        <begin position="248"/>
        <end position="271"/>
    </location>
</feature>
<dbReference type="PANTHER" id="PTHR47372">
    <property type="entry name" value="DAUER UP-REGULATED-RELATED"/>
    <property type="match status" value="1"/>
</dbReference>
<sequence length="271" mass="29199">MASHQDKASYQAGETKARTEVRMVAISHHLVLITNQVTFILICLCMNWNMQEKSGQAMGATKDTAQHAKETTKQKASDSDTGSYLGQKTEEAKHKAGQTTESTKQKAGQTTEAAKQKAAETTEATKQKAGETTEATKQKTAETTEATKQKAAEAMEATKQKAAEAGQYAKETVVSGKDKSAGVIQQVWLVHQLRPFHVPTNLVVRIERNSGLLMAFLLCFDSQATEQVKSAAAGAKDAVMNTLGMGGDNNSKQSDTNTDSSKDSSTITRDH</sequence>
<keyword evidence="3" id="KW-0812">Transmembrane</keyword>
<reference evidence="4" key="1">
    <citation type="submission" date="2015-06" db="EMBL/GenBank/DDBJ databases">
        <authorList>
            <person name="Hoefler B.C."/>
            <person name="Straight P.D."/>
        </authorList>
    </citation>
    <scope>NUCLEOTIDE SEQUENCE</scope>
</reference>
<evidence type="ECO:0000256" key="2">
    <source>
        <dbReference type="SAM" id="MobiDB-lite"/>
    </source>
</evidence>
<dbReference type="Gene3D" id="1.20.120.20">
    <property type="entry name" value="Apolipoprotein"/>
    <property type="match status" value="1"/>
</dbReference>
<organism evidence="4">
    <name type="scientific">Sorghum arundinaceum</name>
    <dbReference type="NCBI Taxonomy" id="91525"/>
    <lineage>
        <taxon>Eukaryota</taxon>
        <taxon>Viridiplantae</taxon>
        <taxon>Streptophyta</taxon>
        <taxon>Embryophyta</taxon>
        <taxon>Tracheophyta</taxon>
        <taxon>Spermatophyta</taxon>
        <taxon>Magnoliopsida</taxon>
        <taxon>Liliopsida</taxon>
        <taxon>Poales</taxon>
        <taxon>Poaceae</taxon>
        <taxon>PACMAD clade</taxon>
        <taxon>Panicoideae</taxon>
        <taxon>Andropogonodae</taxon>
        <taxon>Andropogoneae</taxon>
        <taxon>Sorghinae</taxon>
        <taxon>Sorghum</taxon>
    </lineage>
</organism>
<evidence type="ECO:0000313" key="4">
    <source>
        <dbReference type="EMBL" id="ALM25914.1"/>
    </source>
</evidence>
<feature type="compositionally biased region" description="Basic and acidic residues" evidence="2">
    <location>
        <begin position="64"/>
        <end position="78"/>
    </location>
</feature>
<comment type="similarity">
    <text evidence="1">Belongs to the LEA type 4 family.</text>
</comment>
<dbReference type="GO" id="GO:0005634">
    <property type="term" value="C:nucleus"/>
    <property type="evidence" value="ECO:0007669"/>
    <property type="project" value="TreeGrafter"/>
</dbReference>
<feature type="region of interest" description="Disordered" evidence="2">
    <location>
        <begin position="59"/>
        <end position="158"/>
    </location>
</feature>